<dbReference type="InterPro" id="IPR014729">
    <property type="entry name" value="Rossmann-like_a/b/a_fold"/>
</dbReference>
<dbReference type="RefSeq" id="WP_087915932.1">
    <property type="nucleotide sequence ID" value="NZ_CP021780.1"/>
</dbReference>
<keyword evidence="4" id="KW-1185">Reference proteome</keyword>
<organism evidence="3 4">
    <name type="scientific">Paenibacillus donghaensis</name>
    <dbReference type="NCBI Taxonomy" id="414771"/>
    <lineage>
        <taxon>Bacteria</taxon>
        <taxon>Bacillati</taxon>
        <taxon>Bacillota</taxon>
        <taxon>Bacilli</taxon>
        <taxon>Bacillales</taxon>
        <taxon>Paenibacillaceae</taxon>
        <taxon>Paenibacillus</taxon>
    </lineage>
</organism>
<feature type="domain" description="DUF218" evidence="2">
    <location>
        <begin position="67"/>
        <end position="186"/>
    </location>
</feature>
<dbReference type="Pfam" id="PF02698">
    <property type="entry name" value="DUF218"/>
    <property type="match status" value="1"/>
</dbReference>
<dbReference type="InterPro" id="IPR003848">
    <property type="entry name" value="DUF218"/>
</dbReference>
<proteinExistence type="predicted"/>
<dbReference type="PANTHER" id="PTHR30336:SF4">
    <property type="entry name" value="ENVELOPE BIOGENESIS FACTOR ELYC"/>
    <property type="match status" value="1"/>
</dbReference>
<dbReference type="GO" id="GO:0043164">
    <property type="term" value="P:Gram-negative-bacterium-type cell wall biogenesis"/>
    <property type="evidence" value="ECO:0007669"/>
    <property type="project" value="TreeGrafter"/>
</dbReference>
<accession>A0A2Z2K975</accession>
<protein>
    <recommendedName>
        <fullName evidence="2">DUF218 domain-containing protein</fullName>
    </recommendedName>
</protein>
<name>A0A2Z2K975_9BACL</name>
<dbReference type="EMBL" id="CP021780">
    <property type="protein sequence ID" value="ASA21927.1"/>
    <property type="molecule type" value="Genomic_DNA"/>
</dbReference>
<dbReference type="KEGG" id="pdh:B9T62_14770"/>
<feature type="transmembrane region" description="Helical" evidence="1">
    <location>
        <begin position="29"/>
        <end position="51"/>
    </location>
</feature>
<evidence type="ECO:0000313" key="3">
    <source>
        <dbReference type="EMBL" id="ASA21927.1"/>
    </source>
</evidence>
<dbReference type="GO" id="GO:0000270">
    <property type="term" value="P:peptidoglycan metabolic process"/>
    <property type="evidence" value="ECO:0007669"/>
    <property type="project" value="TreeGrafter"/>
</dbReference>
<evidence type="ECO:0000256" key="1">
    <source>
        <dbReference type="SAM" id="Phobius"/>
    </source>
</evidence>
<dbReference type="PANTHER" id="PTHR30336">
    <property type="entry name" value="INNER MEMBRANE PROTEIN, PROBABLE PERMEASE"/>
    <property type="match status" value="1"/>
</dbReference>
<evidence type="ECO:0000259" key="2">
    <source>
        <dbReference type="Pfam" id="PF02698"/>
    </source>
</evidence>
<keyword evidence="1" id="KW-0812">Transmembrane</keyword>
<dbReference type="Proteomes" id="UP000249890">
    <property type="component" value="Chromosome"/>
</dbReference>
<sequence length="219" mass="24969">MEWFVYGRGGSSPIRIVSKKRRFWSKRTLFTGLVILLLAGLLWCAYAFVMINRAETSNPLQKADTGIILGMSMWGDEPSPGLKERLDYGLKLYKEGKFASFIVSGGLDQPDLKYTEGEGMRNYLVAQGVPESSIYVENKATSTYENLRFSKDIMNRESFQSALIITHTYHGRRSLEIAEELGYLRPQLGLTESTVMSMAKHKSREVLAYTKWKLQQLFL</sequence>
<reference evidence="3 4" key="1">
    <citation type="submission" date="2017-06" db="EMBL/GenBank/DDBJ databases">
        <title>Complete genome sequence of Paenibacillus donghaensis KCTC 13049T isolated from East Sea sediment, South Korea.</title>
        <authorList>
            <person name="Jung B.K."/>
            <person name="Hong S.-J."/>
            <person name="Shin J.-H."/>
        </authorList>
    </citation>
    <scope>NUCLEOTIDE SEQUENCE [LARGE SCALE GENOMIC DNA]</scope>
    <source>
        <strain evidence="3 4">KCTC 13049</strain>
    </source>
</reference>
<dbReference type="AlphaFoldDB" id="A0A2Z2K975"/>
<dbReference type="GO" id="GO:0005886">
    <property type="term" value="C:plasma membrane"/>
    <property type="evidence" value="ECO:0007669"/>
    <property type="project" value="TreeGrafter"/>
</dbReference>
<dbReference type="Gene3D" id="3.40.50.620">
    <property type="entry name" value="HUPs"/>
    <property type="match status" value="1"/>
</dbReference>
<dbReference type="OrthoDB" id="9782395at2"/>
<keyword evidence="1" id="KW-1133">Transmembrane helix</keyword>
<evidence type="ECO:0000313" key="4">
    <source>
        <dbReference type="Proteomes" id="UP000249890"/>
    </source>
</evidence>
<keyword evidence="1" id="KW-0472">Membrane</keyword>
<gene>
    <name evidence="3" type="ORF">B9T62_14770</name>
</gene>
<dbReference type="InterPro" id="IPR051599">
    <property type="entry name" value="Cell_Envelope_Assoc"/>
</dbReference>
<dbReference type="CDD" id="cd06259">
    <property type="entry name" value="YdcF-like"/>
    <property type="match status" value="1"/>
</dbReference>